<organism evidence="2 3">
    <name type="scientific">Hibiscus sabdariffa</name>
    <name type="common">roselle</name>
    <dbReference type="NCBI Taxonomy" id="183260"/>
    <lineage>
        <taxon>Eukaryota</taxon>
        <taxon>Viridiplantae</taxon>
        <taxon>Streptophyta</taxon>
        <taxon>Embryophyta</taxon>
        <taxon>Tracheophyta</taxon>
        <taxon>Spermatophyta</taxon>
        <taxon>Magnoliopsida</taxon>
        <taxon>eudicotyledons</taxon>
        <taxon>Gunneridae</taxon>
        <taxon>Pentapetalae</taxon>
        <taxon>rosids</taxon>
        <taxon>malvids</taxon>
        <taxon>Malvales</taxon>
        <taxon>Malvaceae</taxon>
        <taxon>Malvoideae</taxon>
        <taxon>Hibiscus</taxon>
    </lineage>
</organism>
<dbReference type="Proteomes" id="UP001396334">
    <property type="component" value="Unassembled WGS sequence"/>
</dbReference>
<evidence type="ECO:0000313" key="3">
    <source>
        <dbReference type="Proteomes" id="UP001396334"/>
    </source>
</evidence>
<comment type="caution">
    <text evidence="2">The sequence shown here is derived from an EMBL/GenBank/DDBJ whole genome shotgun (WGS) entry which is preliminary data.</text>
</comment>
<evidence type="ECO:0000256" key="1">
    <source>
        <dbReference type="SAM" id="MobiDB-lite"/>
    </source>
</evidence>
<gene>
    <name evidence="2" type="ORF">V6N11_081242</name>
</gene>
<reference evidence="2 3" key="1">
    <citation type="journal article" date="2024" name="G3 (Bethesda)">
        <title>Genome assembly of Hibiscus sabdariffa L. provides insights into metabolisms of medicinal natural products.</title>
        <authorList>
            <person name="Kim T."/>
        </authorList>
    </citation>
    <scope>NUCLEOTIDE SEQUENCE [LARGE SCALE GENOMIC DNA]</scope>
    <source>
        <strain evidence="2">TK-2024</strain>
        <tissue evidence="2">Old leaves</tissue>
    </source>
</reference>
<proteinExistence type="predicted"/>
<dbReference type="EMBL" id="JBBPBN010000037">
    <property type="protein sequence ID" value="KAK9000755.1"/>
    <property type="molecule type" value="Genomic_DNA"/>
</dbReference>
<feature type="compositionally biased region" description="Low complexity" evidence="1">
    <location>
        <begin position="64"/>
        <end position="78"/>
    </location>
</feature>
<evidence type="ECO:0000313" key="2">
    <source>
        <dbReference type="EMBL" id="KAK9000755.1"/>
    </source>
</evidence>
<protein>
    <submittedName>
        <fullName evidence="2">Uncharacterized protein</fullName>
    </submittedName>
</protein>
<sequence length="431" mass="47708">MPGASSVDPDAEDKKPRAVGVGGIRWLMSMRLLWKLIRKYFGVILLHFGRRRKEKALLKKATSKDYVSSDSSSESVQSFRPKRGRDKDDMVEATYNALEDENETFAGDDGFLENRNNQKGELTRRNSSSNYVKEKGMVWGRSGYEGGSNVGLDDHKAEEVIKESFSQPDPEADKGLGRKAKISLLAGCGELLETSEIIEAHHNANIIEHQMYLDQLTSQLDDGKKRGDELREANKAIQGQNFWMGPFEDLDRPQLLQRRPAIAKLKNDMDLEMATILDVSSRQFYMGSSLNQGKITTDMELDVGYVVPSMMAPPPVYNPDPAEESMVIPAEEYVVNPTEGTNIDSAEEYIVNHAEGNNINPSEGDNVIHQGNDIPDAAPGFGGPYNIIDPEVNDILDVAGFGGYVANPPGNDNIDSLDKILKGFDGFFIVN</sequence>
<keyword evidence="3" id="KW-1185">Reference proteome</keyword>
<name>A0ABR2QJK5_9ROSI</name>
<accession>A0ABR2QJK5</accession>
<feature type="region of interest" description="Disordered" evidence="1">
    <location>
        <begin position="106"/>
        <end position="127"/>
    </location>
</feature>
<feature type="region of interest" description="Disordered" evidence="1">
    <location>
        <begin position="59"/>
        <end position="87"/>
    </location>
</feature>